<name>A0ABT7VWB2_9GAMM</name>
<keyword evidence="2" id="KW-1185">Reference proteome</keyword>
<gene>
    <name evidence="1" type="ORF">QUF54_10650</name>
</gene>
<comment type="caution">
    <text evidence="1">The sequence shown here is derived from an EMBL/GenBank/DDBJ whole genome shotgun (WGS) entry which is preliminary data.</text>
</comment>
<evidence type="ECO:0000313" key="1">
    <source>
        <dbReference type="EMBL" id="MDM8563800.1"/>
    </source>
</evidence>
<dbReference type="Proteomes" id="UP001171945">
    <property type="component" value="Unassembled WGS sequence"/>
</dbReference>
<reference evidence="1" key="1">
    <citation type="submission" date="2023-06" db="EMBL/GenBank/DDBJ databases">
        <title>Uncultivated large filamentous bacteria from sulfidic sediments reveal new species and different genomic features in energy metabolism and defense.</title>
        <authorList>
            <person name="Fonseca A."/>
        </authorList>
    </citation>
    <scope>NUCLEOTIDE SEQUENCE</scope>
    <source>
        <strain evidence="1">HSG4</strain>
    </source>
</reference>
<organism evidence="1 2">
    <name type="scientific">Candidatus Marithioploca araucensis</name>
    <dbReference type="NCBI Taxonomy" id="70273"/>
    <lineage>
        <taxon>Bacteria</taxon>
        <taxon>Pseudomonadati</taxon>
        <taxon>Pseudomonadota</taxon>
        <taxon>Gammaproteobacteria</taxon>
        <taxon>Thiotrichales</taxon>
        <taxon>Thiotrichaceae</taxon>
        <taxon>Candidatus Marithioploca</taxon>
    </lineage>
</organism>
<evidence type="ECO:0000313" key="2">
    <source>
        <dbReference type="Proteomes" id="UP001171945"/>
    </source>
</evidence>
<dbReference type="EMBL" id="JAUCGM010000883">
    <property type="protein sequence ID" value="MDM8563800.1"/>
    <property type="molecule type" value="Genomic_DNA"/>
</dbReference>
<proteinExistence type="predicted"/>
<feature type="non-terminal residue" evidence="1">
    <location>
        <position position="380"/>
    </location>
</feature>
<feature type="non-terminal residue" evidence="1">
    <location>
        <position position="1"/>
    </location>
</feature>
<protein>
    <submittedName>
        <fullName evidence="1">Uncharacterized protein</fullName>
    </submittedName>
</protein>
<sequence>KFKVKNTGNVPLRIFSRLEGGDANNFSHRDSCRRLRSLSPGKTCSIYASFNPKDPEGKKWTDLVIYYRQLLEIGPITPPSVRVRLTGYAVTPIPCSDASITIESRQNGRWNDPRTWSRIRPPIDSLTTPNTDDVVRINAKHIVKAYQPFLKNVKSLCIKPKAELFLSNRRCSPVPIPRRVGINATDLIKNEGTIKGKDGGYALPCLWRGNQVVAKAPLTASTIRRDTTNDDGVATFDLIAGSYSIIRPWWWRYPGTSIRLLADRISNYGQIITGKGLSGVRSTSGGNLLIQTRSNFYNRGTIIAGNGGDSSGRYAGSGGYITVDSGKNIRLRRISTTTWTGRRICGSDYDMSGNFVGASGDICAGNGGKLTSRTRHARAG</sequence>
<dbReference type="Gene3D" id="2.60.40.10">
    <property type="entry name" value="Immunoglobulins"/>
    <property type="match status" value="1"/>
</dbReference>
<dbReference type="InterPro" id="IPR013783">
    <property type="entry name" value="Ig-like_fold"/>
</dbReference>
<accession>A0ABT7VWB2</accession>